<evidence type="ECO:0000313" key="19">
    <source>
        <dbReference type="Proteomes" id="UP000005239"/>
    </source>
</evidence>
<keyword evidence="13" id="KW-0333">Golgi apparatus</keyword>
<keyword evidence="11" id="KW-0735">Signal-anchor</keyword>
<reference evidence="19" key="1">
    <citation type="journal article" date="2008" name="Nat. Genet.">
        <title>The Pristionchus pacificus genome provides a unique perspective on nematode lifestyle and parasitism.</title>
        <authorList>
            <person name="Dieterich C."/>
            <person name="Clifton S.W."/>
            <person name="Schuster L.N."/>
            <person name="Chinwalla A."/>
            <person name="Delehaunty K."/>
            <person name="Dinkelacker I."/>
            <person name="Fulton L."/>
            <person name="Fulton R."/>
            <person name="Godfrey J."/>
            <person name="Minx P."/>
            <person name="Mitreva M."/>
            <person name="Roeseler W."/>
            <person name="Tian H."/>
            <person name="Witte H."/>
            <person name="Yang S.P."/>
            <person name="Wilson R.K."/>
            <person name="Sommer R.J."/>
        </authorList>
    </citation>
    <scope>NUCLEOTIDE SEQUENCE [LARGE SCALE GENOMIC DNA]</scope>
    <source>
        <strain evidence="19">PS312</strain>
    </source>
</reference>
<accession>A0A2A6CZP3</accession>
<dbReference type="GO" id="GO:0000139">
    <property type="term" value="C:Golgi membrane"/>
    <property type="evidence" value="ECO:0007669"/>
    <property type="project" value="UniProtKB-SubCell"/>
</dbReference>
<evidence type="ECO:0000256" key="12">
    <source>
        <dbReference type="ARBA" id="ARBA00022989"/>
    </source>
</evidence>
<dbReference type="InterPro" id="IPR005331">
    <property type="entry name" value="Sulfotransferase"/>
</dbReference>
<name>A0A2A6CZP3_PRIPA</name>
<reference evidence="18" key="2">
    <citation type="submission" date="2022-06" db="UniProtKB">
        <authorList>
            <consortium name="EnsemblMetazoa"/>
        </authorList>
    </citation>
    <scope>IDENTIFICATION</scope>
    <source>
        <strain evidence="18">PS312</strain>
    </source>
</reference>
<dbReference type="PROSITE" id="PS00028">
    <property type="entry name" value="ZINC_FINGER_C2H2_1"/>
    <property type="match status" value="5"/>
</dbReference>
<organism evidence="18 19">
    <name type="scientific">Pristionchus pacificus</name>
    <name type="common">Parasitic nematode worm</name>
    <dbReference type="NCBI Taxonomy" id="54126"/>
    <lineage>
        <taxon>Eukaryota</taxon>
        <taxon>Metazoa</taxon>
        <taxon>Ecdysozoa</taxon>
        <taxon>Nematoda</taxon>
        <taxon>Chromadorea</taxon>
        <taxon>Rhabditida</taxon>
        <taxon>Rhabditina</taxon>
        <taxon>Diplogasteromorpha</taxon>
        <taxon>Diplogasteroidea</taxon>
        <taxon>Neodiplogasteridae</taxon>
        <taxon>Pristionchus</taxon>
    </lineage>
</organism>
<keyword evidence="7" id="KW-0479">Metal-binding</keyword>
<proteinExistence type="inferred from homology"/>
<evidence type="ECO:0000256" key="11">
    <source>
        <dbReference type="ARBA" id="ARBA00022968"/>
    </source>
</evidence>
<evidence type="ECO:0000256" key="5">
    <source>
        <dbReference type="ARBA" id="ARBA00022679"/>
    </source>
</evidence>
<comment type="similarity">
    <text evidence="3">Belongs to the sulfotransferase 3 family.</text>
</comment>
<dbReference type="GO" id="GO:0016607">
    <property type="term" value="C:nuclear speck"/>
    <property type="evidence" value="ECO:0007669"/>
    <property type="project" value="UniProtKB-SubCell"/>
</dbReference>
<dbReference type="EnsemblMetazoa" id="PPA21724.1">
    <property type="protein sequence ID" value="PPA21724.1"/>
    <property type="gene ID" value="WBGene00111278"/>
</dbReference>
<dbReference type="FunFam" id="3.30.160.60:FF:000065">
    <property type="entry name" value="B-cell CLL/lymphoma 6, member B"/>
    <property type="match status" value="1"/>
</dbReference>
<evidence type="ECO:0000313" key="18">
    <source>
        <dbReference type="EnsemblMetazoa" id="PPA21724.1"/>
    </source>
</evidence>
<dbReference type="PROSITE" id="PS50157">
    <property type="entry name" value="ZINC_FINGER_C2H2_2"/>
    <property type="match status" value="4"/>
</dbReference>
<evidence type="ECO:0000256" key="2">
    <source>
        <dbReference type="ARBA" id="ARBA00004324"/>
    </source>
</evidence>
<evidence type="ECO:0000256" key="1">
    <source>
        <dbReference type="ARBA" id="ARBA00004323"/>
    </source>
</evidence>
<keyword evidence="10" id="KW-0862">Zinc</keyword>
<evidence type="ECO:0000256" key="13">
    <source>
        <dbReference type="ARBA" id="ARBA00023034"/>
    </source>
</evidence>
<protein>
    <submittedName>
        <fullName evidence="18">Hst-2</fullName>
    </submittedName>
</protein>
<dbReference type="SUPFAM" id="SSF52540">
    <property type="entry name" value="P-loop containing nucleoside triphosphate hydrolases"/>
    <property type="match status" value="1"/>
</dbReference>
<evidence type="ECO:0000256" key="6">
    <source>
        <dbReference type="ARBA" id="ARBA00022692"/>
    </source>
</evidence>
<evidence type="ECO:0000256" key="8">
    <source>
        <dbReference type="ARBA" id="ARBA00022737"/>
    </source>
</evidence>
<gene>
    <name evidence="18" type="primary">WBGene00111278</name>
</gene>
<evidence type="ECO:0000256" key="3">
    <source>
        <dbReference type="ARBA" id="ARBA00010569"/>
    </source>
</evidence>
<keyword evidence="19" id="KW-1185">Reference proteome</keyword>
<keyword evidence="9" id="KW-0863">Zinc-finger</keyword>
<evidence type="ECO:0000256" key="16">
    <source>
        <dbReference type="ARBA" id="ARBA00023180"/>
    </source>
</evidence>
<keyword evidence="14" id="KW-0472">Membrane</keyword>
<evidence type="ECO:0000256" key="4">
    <source>
        <dbReference type="ARBA" id="ARBA00011233"/>
    </source>
</evidence>
<evidence type="ECO:0000256" key="7">
    <source>
        <dbReference type="ARBA" id="ARBA00022723"/>
    </source>
</evidence>
<dbReference type="SUPFAM" id="SSF57667">
    <property type="entry name" value="beta-beta-alpha zinc fingers"/>
    <property type="match status" value="3"/>
</dbReference>
<evidence type="ECO:0000256" key="15">
    <source>
        <dbReference type="ARBA" id="ARBA00023157"/>
    </source>
</evidence>
<comment type="subunit">
    <text evidence="4">Homotrimer.</text>
</comment>
<keyword evidence="15" id="KW-1015">Disulfide bond</keyword>
<dbReference type="GO" id="GO:0008270">
    <property type="term" value="F:zinc ion binding"/>
    <property type="evidence" value="ECO:0007669"/>
    <property type="project" value="UniProtKB-KW"/>
</dbReference>
<keyword evidence="16" id="KW-0325">Glycoprotein</keyword>
<keyword evidence="8" id="KW-0677">Repeat</keyword>
<accession>A0A8R1YGS5</accession>
<dbReference type="InterPro" id="IPR027417">
    <property type="entry name" value="P-loop_NTPase"/>
</dbReference>
<dbReference type="FunFam" id="3.30.160.60:FF:002484">
    <property type="entry name" value="Protein CBR-LSY-2"/>
    <property type="match status" value="1"/>
</dbReference>
<sequence length="561" mass="65376">MSQIPLQEYLDEHEESMLEQDEAEMDGYVGHEVDQYDDDDPMNAPRAVHQCNICNKIFVSFKGLQQHAVIHTDQKPFQCDICSKSFRFKSNLFEHRSVHSGFTPHACPYCGKTCRLKGNLKKHLKTHVSTKEELEEAWRPFASNRRPPADIPDDAIIVRGSGEPFFTPPSRPRKRKLGLGMDSRTWIDRIRRGELLPCTNIHDKMRRLEEVIKAAEESGMMTLEELIEATKAISFERFDCPLCKSVFMSRSECLEHLEVEHPMARLERPLFCEICLKTFADRKSMEQHESYHKRVHLMIEHGEMEKSNDKVPKTASTTFTNAIAYDMFKENAFNVVHLNITKNRFVMSLSDQSDLVRNITDWRERQPLFIHGHVAFIDFQRFGVPPPIYINLIREPFERLLSHYYFLRYGDNYRVGLKRARAGNNETFDECISRSGHDCDPTHMWLQIPYFCGQHPFCSEIGSRQALEQAKRTLIDKYLVVGVSDRIRDTVAMLEATIPNFFRGALKHFDSLDDNRAHLRNTKKKIPPSAQTLYLVHSTEVYKLEKEFYDFALSHFDAQFK</sequence>
<keyword evidence="12" id="KW-1133">Transmembrane helix</keyword>
<keyword evidence="5" id="KW-0808">Transferase</keyword>
<dbReference type="SMART" id="SM00355">
    <property type="entry name" value="ZnF_C2H2"/>
    <property type="match status" value="5"/>
</dbReference>
<dbReference type="Pfam" id="PF03567">
    <property type="entry name" value="Sulfotransfer_2"/>
    <property type="match status" value="1"/>
</dbReference>
<dbReference type="InterPro" id="IPR013087">
    <property type="entry name" value="Znf_C2H2_type"/>
</dbReference>
<dbReference type="InterPro" id="IPR036236">
    <property type="entry name" value="Znf_C2H2_sf"/>
</dbReference>
<dbReference type="GO" id="GO:0015012">
    <property type="term" value="P:heparan sulfate proteoglycan biosynthetic process"/>
    <property type="evidence" value="ECO:0000318"/>
    <property type="project" value="GO_Central"/>
</dbReference>
<dbReference type="Proteomes" id="UP000005239">
    <property type="component" value="Unassembled WGS sequence"/>
</dbReference>
<dbReference type="Gene3D" id="3.30.160.60">
    <property type="entry name" value="Classic Zinc Finger"/>
    <property type="match status" value="4"/>
</dbReference>
<dbReference type="Pfam" id="PF12874">
    <property type="entry name" value="zf-met"/>
    <property type="match status" value="1"/>
</dbReference>
<keyword evidence="17" id="KW-0539">Nucleus</keyword>
<dbReference type="Gene3D" id="3.40.50.300">
    <property type="entry name" value="P-loop containing nucleotide triphosphate hydrolases"/>
    <property type="match status" value="1"/>
</dbReference>
<evidence type="ECO:0000256" key="9">
    <source>
        <dbReference type="ARBA" id="ARBA00022771"/>
    </source>
</evidence>
<keyword evidence="6" id="KW-0812">Transmembrane</keyword>
<dbReference type="GO" id="GO:0004394">
    <property type="term" value="F:heparan sulfate 2-sulfotransferase activity"/>
    <property type="evidence" value="ECO:0000318"/>
    <property type="project" value="GO_Central"/>
</dbReference>
<dbReference type="PANTHER" id="PTHR12129:SF17">
    <property type="entry name" value="HEPARAN SULFATE 2-O-SULFOTRANSFERASE 1"/>
    <property type="match status" value="1"/>
</dbReference>
<dbReference type="InterPro" id="IPR007734">
    <property type="entry name" value="Heparan_SO4_2-O-STrfase"/>
</dbReference>
<dbReference type="Pfam" id="PF00096">
    <property type="entry name" value="zf-C2H2"/>
    <property type="match status" value="2"/>
</dbReference>
<dbReference type="AlphaFoldDB" id="A0A2A6CZP3"/>
<dbReference type="FunFam" id="3.40.50.300:FF:001418">
    <property type="entry name" value="Heparan sulfate 2-o-sulfotransferase"/>
    <property type="match status" value="1"/>
</dbReference>
<evidence type="ECO:0000256" key="17">
    <source>
        <dbReference type="ARBA" id="ARBA00023242"/>
    </source>
</evidence>
<evidence type="ECO:0000256" key="10">
    <source>
        <dbReference type="ARBA" id="ARBA00022833"/>
    </source>
</evidence>
<comment type="subcellular location">
    <subcellularLocation>
        <location evidence="1">Golgi apparatus membrane</location>
        <topology evidence="1">Single-pass type II membrane protein</topology>
    </subcellularLocation>
    <subcellularLocation>
        <location evidence="2">Nucleus speckle</location>
    </subcellularLocation>
</comment>
<evidence type="ECO:0000256" key="14">
    <source>
        <dbReference type="ARBA" id="ARBA00023136"/>
    </source>
</evidence>
<dbReference type="PANTHER" id="PTHR12129">
    <property type="entry name" value="HEPARAN SULFATE 2-O-SULFOTRANSFERASE"/>
    <property type="match status" value="1"/>
</dbReference>